<evidence type="ECO:0000313" key="8">
    <source>
        <dbReference type="Proteomes" id="UP000294619"/>
    </source>
</evidence>
<dbReference type="PANTHER" id="PTHR30146">
    <property type="entry name" value="LACI-RELATED TRANSCRIPTIONAL REPRESSOR"/>
    <property type="match status" value="1"/>
</dbReference>
<accession>A0A4R3YCC1</accession>
<dbReference type="Proteomes" id="UP000305526">
    <property type="component" value="Unassembled WGS sequence"/>
</dbReference>
<evidence type="ECO:0000256" key="4">
    <source>
        <dbReference type="ARBA" id="ARBA00023163"/>
    </source>
</evidence>
<dbReference type="EMBL" id="VDGV01000108">
    <property type="protein sequence ID" value="TNG88920.1"/>
    <property type="molecule type" value="Genomic_DNA"/>
</dbReference>
<dbReference type="GO" id="GO:0055085">
    <property type="term" value="P:transmembrane transport"/>
    <property type="evidence" value="ECO:0007669"/>
    <property type="project" value="UniProtKB-ARBA"/>
</dbReference>
<evidence type="ECO:0000313" key="6">
    <source>
        <dbReference type="EMBL" id="TCV89727.1"/>
    </source>
</evidence>
<keyword evidence="3" id="KW-0238">DNA-binding</keyword>
<dbReference type="GO" id="GO:0000976">
    <property type="term" value="F:transcription cis-regulatory region binding"/>
    <property type="evidence" value="ECO:0007669"/>
    <property type="project" value="TreeGrafter"/>
</dbReference>
<keyword evidence="9" id="KW-1185">Reference proteome</keyword>
<evidence type="ECO:0000313" key="7">
    <source>
        <dbReference type="EMBL" id="TNG88920.1"/>
    </source>
</evidence>
<keyword evidence="1" id="KW-0678">Repressor</keyword>
<evidence type="ECO:0000256" key="1">
    <source>
        <dbReference type="ARBA" id="ARBA00022491"/>
    </source>
</evidence>
<dbReference type="CDD" id="cd01392">
    <property type="entry name" value="HTH_LacI"/>
    <property type="match status" value="1"/>
</dbReference>
<dbReference type="Pfam" id="PF00356">
    <property type="entry name" value="LacI"/>
    <property type="match status" value="1"/>
</dbReference>
<dbReference type="FunFam" id="1.10.260.40:FF:000008">
    <property type="entry name" value="Fructose repressor (Catabolite repressor/activator)"/>
    <property type="match status" value="1"/>
</dbReference>
<name>A0A4R3YCC1_9PAST</name>
<sequence length="330" mass="37149">MKLDEIAKLAGVSRTTASYVVNGKAKQFRVSDRTIDKVMAVVNAHNFKPNPVAASLRAGHTNTIGLIVPDLENISYAKIAMRFEALCRQAGYQLFISCSNDDAENEKACARQLLARKIDALVVSTALSTRDDFYQQIKNIPIIGFDRKANNLNDINILYHDKEDSSHLAVKLLQSSQPKSILYFGAQPYFPISQERELGFRQVLQQHTLRTEYLYAPHFSRESAMQVFGEWLQHNVLPDVIFITSLTLLQGVFQVLLQKQGRIPPQLTIATFGDQQMLELLPNPVISAVQPYQKIAESLLSAVQQTTAKKKKGSLSYPVWIEREIFIKAL</sequence>
<dbReference type="SUPFAM" id="SSF53822">
    <property type="entry name" value="Periplasmic binding protein-like I"/>
    <property type="match status" value="1"/>
</dbReference>
<evidence type="ECO:0000256" key="2">
    <source>
        <dbReference type="ARBA" id="ARBA00023015"/>
    </source>
</evidence>
<dbReference type="InterPro" id="IPR010982">
    <property type="entry name" value="Lambda_DNA-bd_dom_sf"/>
</dbReference>
<dbReference type="RefSeq" id="WP_132964195.1">
    <property type="nucleotide sequence ID" value="NZ_LEKL01000015.1"/>
</dbReference>
<dbReference type="NCBIfam" id="NF008452">
    <property type="entry name" value="PRK11303.1"/>
    <property type="match status" value="1"/>
</dbReference>
<comment type="caution">
    <text evidence="6">The sequence shown here is derived from an EMBL/GenBank/DDBJ whole genome shotgun (WGS) entry which is preliminary data.</text>
</comment>
<dbReference type="Pfam" id="PF13407">
    <property type="entry name" value="Peripla_BP_4"/>
    <property type="match status" value="1"/>
</dbReference>
<dbReference type="AlphaFoldDB" id="A0A4R3YCC1"/>
<dbReference type="PROSITE" id="PS50932">
    <property type="entry name" value="HTH_LACI_2"/>
    <property type="match status" value="1"/>
</dbReference>
<protein>
    <submittedName>
        <fullName evidence="7">Catabolite repressor/activator</fullName>
    </submittedName>
    <submittedName>
        <fullName evidence="6">LacI family transcriptional regulator</fullName>
    </submittedName>
</protein>
<reference evidence="6 8" key="1">
    <citation type="submission" date="2019-03" db="EMBL/GenBank/DDBJ databases">
        <title>Genomic Encyclopedia of Type Strains, Phase IV (KMG-IV): sequencing the most valuable type-strain genomes for metagenomic binning, comparative biology and taxonomic classification.</title>
        <authorList>
            <person name="Goeker M."/>
        </authorList>
    </citation>
    <scope>NUCLEOTIDE SEQUENCE [LARGE SCALE GENOMIC DNA]</scope>
    <source>
        <strain evidence="6 8">DSM 28140</strain>
    </source>
</reference>
<keyword evidence="4" id="KW-0804">Transcription</keyword>
<dbReference type="CDD" id="cd06274">
    <property type="entry name" value="PBP1_FruR"/>
    <property type="match status" value="1"/>
</dbReference>
<dbReference type="EMBL" id="SMCP01000001">
    <property type="protein sequence ID" value="TCV89727.1"/>
    <property type="molecule type" value="Genomic_DNA"/>
</dbReference>
<dbReference type="Gene3D" id="1.10.260.40">
    <property type="entry name" value="lambda repressor-like DNA-binding domains"/>
    <property type="match status" value="1"/>
</dbReference>
<gene>
    <name evidence="7" type="primary">cra</name>
    <name evidence="6" type="ORF">EDC16_10134</name>
    <name evidence="7" type="ORF">FHQ21_10645</name>
</gene>
<dbReference type="GO" id="GO:0003700">
    <property type="term" value="F:DNA-binding transcription factor activity"/>
    <property type="evidence" value="ECO:0007669"/>
    <property type="project" value="TreeGrafter"/>
</dbReference>
<dbReference type="InterPro" id="IPR028082">
    <property type="entry name" value="Peripla_BP_I"/>
</dbReference>
<proteinExistence type="predicted"/>
<evidence type="ECO:0000313" key="9">
    <source>
        <dbReference type="Proteomes" id="UP000305526"/>
    </source>
</evidence>
<dbReference type="PANTHER" id="PTHR30146:SF45">
    <property type="entry name" value="CATABOLITE REPRESSOR_ACTIVATOR"/>
    <property type="match status" value="1"/>
</dbReference>
<keyword evidence="2" id="KW-0805">Transcription regulation</keyword>
<reference evidence="7 9" key="2">
    <citation type="submission" date="2019-05" db="EMBL/GenBank/DDBJ databases">
        <title>Pasteurellaceae isolates from reptiles.</title>
        <authorList>
            <person name="Bojesen A.M."/>
            <person name="Lund E."/>
        </authorList>
    </citation>
    <scope>NUCLEOTIDE SEQUENCE [LARGE SCALE GENOMIC DNA]</scope>
    <source>
        <strain evidence="7 9">ELNT2x</strain>
    </source>
</reference>
<evidence type="ECO:0000259" key="5">
    <source>
        <dbReference type="PROSITE" id="PS50932"/>
    </source>
</evidence>
<organism evidence="6 8">
    <name type="scientific">Testudinibacter aquarius</name>
    <dbReference type="NCBI Taxonomy" id="1524974"/>
    <lineage>
        <taxon>Bacteria</taxon>
        <taxon>Pseudomonadati</taxon>
        <taxon>Pseudomonadota</taxon>
        <taxon>Gammaproteobacteria</taxon>
        <taxon>Pasteurellales</taxon>
        <taxon>Pasteurellaceae</taxon>
        <taxon>Testudinibacter</taxon>
    </lineage>
</organism>
<feature type="domain" description="HTH lacI-type" evidence="5">
    <location>
        <begin position="1"/>
        <end position="58"/>
    </location>
</feature>
<dbReference type="InterPro" id="IPR025997">
    <property type="entry name" value="SBP_2_dom"/>
</dbReference>
<dbReference type="SUPFAM" id="SSF47413">
    <property type="entry name" value="lambda repressor-like DNA-binding domains"/>
    <property type="match status" value="1"/>
</dbReference>
<dbReference type="Gene3D" id="3.40.50.2300">
    <property type="match status" value="2"/>
</dbReference>
<dbReference type="InterPro" id="IPR000843">
    <property type="entry name" value="HTH_LacI"/>
</dbReference>
<dbReference type="Proteomes" id="UP000294619">
    <property type="component" value="Unassembled WGS sequence"/>
</dbReference>
<dbReference type="SMART" id="SM00354">
    <property type="entry name" value="HTH_LACI"/>
    <property type="match status" value="1"/>
</dbReference>
<evidence type="ECO:0000256" key="3">
    <source>
        <dbReference type="ARBA" id="ARBA00023125"/>
    </source>
</evidence>